<dbReference type="InterPro" id="IPR019579">
    <property type="entry name" value="FAM161A/B"/>
</dbReference>
<gene>
    <name evidence="2" type="ORF">MENT_LOCUS9183</name>
</gene>
<comment type="caution">
    <text evidence="2">The sequence shown here is derived from an EMBL/GenBank/DDBJ whole genome shotgun (WGS) entry which is preliminary data.</text>
</comment>
<accession>A0A6V7U732</accession>
<evidence type="ECO:0000256" key="1">
    <source>
        <dbReference type="SAM" id="MobiDB-lite"/>
    </source>
</evidence>
<reference evidence="2 3" key="1">
    <citation type="submission" date="2020-08" db="EMBL/GenBank/DDBJ databases">
        <authorList>
            <person name="Koutsovoulos G."/>
            <person name="Danchin GJ E."/>
        </authorList>
    </citation>
    <scope>NUCLEOTIDE SEQUENCE [LARGE SCALE GENOMIC DNA]</scope>
</reference>
<proteinExistence type="predicted"/>
<name>A0A6V7U732_MELEN</name>
<dbReference type="Proteomes" id="UP000580250">
    <property type="component" value="Unassembled WGS sequence"/>
</dbReference>
<sequence length="418" mass="49573">MSTENNIKVVNKNISAERLGLLREECQRLGKMLEEQIQQHYFRCGININFHQQPNNLTNRKALATILKISKPPQLPEKLKEKSPSPLKYSPPPIYQFKRKNNFLNQSPSPSKIFYNFNQFIFPPIQRWHPTVWPTKKKNSPKNKLKNNLINEGKDNVSKTRIVEFPANATIPKPFWFTKRPPIPCIYAERHLHQMMEEKRREDLQFKLYRFRARSVPISTYRQPNFDWKSKNQRFRTRSLPSRSLTSAAYSSSDFALNERKANLHTRSPPLSTYLRPSSCSQSVEELRALKAQRRSVELLSKAHGPIGVEEHSIRWRILYKLRHSQQCLAPSRPLSNSFRAQTMPDFAKLQEEFSRKLAANRRFRASTVPRPFHLSERRYNGEIRGHSCESWTRKDREDKRRNMEPERRQERGRKVWR</sequence>
<organism evidence="2 3">
    <name type="scientific">Meloidogyne enterolobii</name>
    <name type="common">Root-knot nematode worm</name>
    <name type="synonym">Meloidogyne mayaguensis</name>
    <dbReference type="NCBI Taxonomy" id="390850"/>
    <lineage>
        <taxon>Eukaryota</taxon>
        <taxon>Metazoa</taxon>
        <taxon>Ecdysozoa</taxon>
        <taxon>Nematoda</taxon>
        <taxon>Chromadorea</taxon>
        <taxon>Rhabditida</taxon>
        <taxon>Tylenchina</taxon>
        <taxon>Tylenchomorpha</taxon>
        <taxon>Tylenchoidea</taxon>
        <taxon>Meloidogynidae</taxon>
        <taxon>Meloidogyninae</taxon>
        <taxon>Meloidogyne</taxon>
    </lineage>
</organism>
<protein>
    <submittedName>
        <fullName evidence="2">Uncharacterized protein</fullName>
    </submittedName>
</protein>
<dbReference type="EMBL" id="CAJEWN010000040">
    <property type="protein sequence ID" value="CAD2148041.1"/>
    <property type="molecule type" value="Genomic_DNA"/>
</dbReference>
<evidence type="ECO:0000313" key="3">
    <source>
        <dbReference type="Proteomes" id="UP000580250"/>
    </source>
</evidence>
<feature type="region of interest" description="Disordered" evidence="1">
    <location>
        <begin position="390"/>
        <end position="418"/>
    </location>
</feature>
<evidence type="ECO:0000313" key="2">
    <source>
        <dbReference type="EMBL" id="CAD2148041.1"/>
    </source>
</evidence>
<dbReference type="Pfam" id="PF10595">
    <property type="entry name" value="FAM161A_B"/>
    <property type="match status" value="1"/>
</dbReference>
<dbReference type="AlphaFoldDB" id="A0A6V7U732"/>
<dbReference type="OrthoDB" id="5894725at2759"/>